<dbReference type="InterPro" id="IPR041529">
    <property type="entry name" value="DUF5598"/>
</dbReference>
<evidence type="ECO:0000313" key="2">
    <source>
        <dbReference type="EMBL" id="DAF95394.1"/>
    </source>
</evidence>
<dbReference type="EMBL" id="BK016109">
    <property type="protein sequence ID" value="DAF95394.1"/>
    <property type="molecule type" value="Genomic_DNA"/>
</dbReference>
<feature type="domain" description="Nicotinamide phosphoribosyltransferase N-terminal" evidence="1">
    <location>
        <begin position="13"/>
        <end position="48"/>
    </location>
</feature>
<reference evidence="2" key="1">
    <citation type="journal article" date="2021" name="Proc. Natl. Acad. Sci. U.S.A.">
        <title>A Catalog of Tens of Thousands of Viruses from Human Metagenomes Reveals Hidden Associations with Chronic Diseases.</title>
        <authorList>
            <person name="Tisza M.J."/>
            <person name="Buck C.B."/>
        </authorList>
    </citation>
    <scope>NUCLEOTIDE SEQUENCE</scope>
    <source>
        <strain evidence="2">CtCo31</strain>
    </source>
</reference>
<organism evidence="2">
    <name type="scientific">Myoviridae sp. ctCo31</name>
    <dbReference type="NCBI Taxonomy" id="2825053"/>
    <lineage>
        <taxon>Viruses</taxon>
        <taxon>Duplodnaviria</taxon>
        <taxon>Heunggongvirae</taxon>
        <taxon>Uroviricota</taxon>
        <taxon>Caudoviricetes</taxon>
    </lineage>
</organism>
<sequence>MNNILKTSSIPALLCDFYKISHRAQYPTGTEVIYSTLTPRTNKYAPKVNEKPIDQIVVLGSNT</sequence>
<name>A0A8S5ULV5_9CAUD</name>
<evidence type="ECO:0000259" key="1">
    <source>
        <dbReference type="Pfam" id="PF18127"/>
    </source>
</evidence>
<accession>A0A8S5ULV5</accession>
<proteinExistence type="predicted"/>
<keyword evidence="2" id="KW-0808">Transferase</keyword>
<protein>
    <submittedName>
        <fullName evidence="2">Nicotinamide phosphoribosyl transferase</fullName>
    </submittedName>
</protein>
<dbReference type="GO" id="GO:0016740">
    <property type="term" value="F:transferase activity"/>
    <property type="evidence" value="ECO:0007669"/>
    <property type="project" value="UniProtKB-KW"/>
</dbReference>
<dbReference type="Pfam" id="PF18127">
    <property type="entry name" value="NAMPT_N"/>
    <property type="match status" value="1"/>
</dbReference>